<keyword evidence="6" id="KW-0472">Membrane</keyword>
<evidence type="ECO:0000259" key="9">
    <source>
        <dbReference type="PROSITE" id="PS51753"/>
    </source>
</evidence>
<sequence>MLRHMSIAMKLVLGFGGVLLLVGAVSLISLTGQRTLMTASETTGAVHGVMEDMLRSRLQVVYYMMTADAGHAGNFKDTGEHINAALAALHAQALSEHETQRYIMLRQKYESYASVFAQYITAQKAYEEELARMIAVAQTLGKDLDKLQVVSEHTPEAGTVSAGTAEDAVEKARVQGQVLAGFLRSRIAVLSFLQRQDPALLRDVYAALDDVLAGMHDLAAMSGSVQERKTVEALADSVTSYRSGVSVFEQVSRQQKEYGAAMTAVADEVAAIVKSVLEEQQASMDAQTAAARRMLLGMAAGALLLGVLSAFFIIRSIRRGLGQAVQVADAVAVGDAGVVIDAGGSDEIGTLMSAMQRMVDAQQQVADVAGHLAHGRLDVSVTPRSDKDALLLALRDMVDAEHKVAGVADALAAGDLRVSLSLRSDEDRLFASLATMVNRFTAVVRDVQQSAENVSAGSEELSATAEALSQGATEQAASVEQCSASTEQMAARIAQNAENAKATECIAADAARDARESGKAVAETVAAMREIASKISIIEEIARQTNLLALNAAIEAARAGEQGKGFAVVASEVRKLAERSQAAAAEINGLSASSMEVAEKAGELLSSLVPAIEKTSELVQEIAAASMEQSAGAEQVSEALHQLDQVVQQNAAASEEVASTSEELAAQAGQLQQAVAFFQLDGGMAGVVSSGGTGSAAVVKQVQAAPAKAAAPVRIRLDMEKAPQDDDREFERY</sequence>
<dbReference type="Gene3D" id="1.20.1440.210">
    <property type="match status" value="1"/>
</dbReference>
<keyword evidence="5" id="KW-0175">Coiled coil</keyword>
<dbReference type="Pfam" id="PF16591">
    <property type="entry name" value="HBM"/>
    <property type="match status" value="1"/>
</dbReference>
<keyword evidence="11" id="KW-1185">Reference proteome</keyword>
<dbReference type="SMART" id="SM00283">
    <property type="entry name" value="MA"/>
    <property type="match status" value="1"/>
</dbReference>
<name>Q311H2_OLEA2</name>
<dbReference type="PROSITE" id="PS51753">
    <property type="entry name" value="HBM"/>
    <property type="match status" value="1"/>
</dbReference>
<feature type="transmembrane region" description="Helical" evidence="6">
    <location>
        <begin position="294"/>
        <end position="314"/>
    </location>
</feature>
<dbReference type="InterPro" id="IPR004089">
    <property type="entry name" value="MCPsignal_dom"/>
</dbReference>
<dbReference type="PANTHER" id="PTHR43531">
    <property type="entry name" value="PROTEIN ICFG"/>
    <property type="match status" value="1"/>
</dbReference>
<evidence type="ECO:0000259" key="8">
    <source>
        <dbReference type="PROSITE" id="PS50885"/>
    </source>
</evidence>
<dbReference type="GO" id="GO:0007165">
    <property type="term" value="P:signal transduction"/>
    <property type="evidence" value="ECO:0007669"/>
    <property type="project" value="UniProtKB-KW"/>
</dbReference>
<feature type="domain" description="HBM" evidence="9">
    <location>
        <begin position="38"/>
        <end position="288"/>
    </location>
</feature>
<dbReference type="InterPro" id="IPR003660">
    <property type="entry name" value="HAMP_dom"/>
</dbReference>
<dbReference type="SMART" id="SM00304">
    <property type="entry name" value="HAMP"/>
    <property type="match status" value="2"/>
</dbReference>
<dbReference type="RefSeq" id="WP_011367578.1">
    <property type="nucleotide sequence ID" value="NC_007519.1"/>
</dbReference>
<keyword evidence="6" id="KW-0812">Transmembrane</keyword>
<dbReference type="HOGENOM" id="CLU_000445_107_16_7"/>
<dbReference type="Gene3D" id="1.10.287.950">
    <property type="entry name" value="Methyl-accepting chemotaxis protein"/>
    <property type="match status" value="1"/>
</dbReference>
<accession>Q311H2</accession>
<reference evidence="10 11" key="1">
    <citation type="journal article" date="2011" name="J. Bacteriol.">
        <title>Complete genome sequence and updated annotation of Desulfovibrio alaskensis G20.</title>
        <authorList>
            <person name="Hauser L.J."/>
            <person name="Land M.L."/>
            <person name="Brown S.D."/>
            <person name="Larimer F."/>
            <person name="Keller K.L."/>
            <person name="Rapp-Giles B.J."/>
            <person name="Price M.N."/>
            <person name="Lin M."/>
            <person name="Bruce D.C."/>
            <person name="Detter J.C."/>
            <person name="Tapia R."/>
            <person name="Han C.S."/>
            <person name="Goodwin L.A."/>
            <person name="Cheng J.F."/>
            <person name="Pitluck S."/>
            <person name="Copeland A."/>
            <person name="Lucas S."/>
            <person name="Nolan M."/>
            <person name="Lapidus A.L."/>
            <person name="Palumbo A.V."/>
            <person name="Wall J.D."/>
        </authorList>
    </citation>
    <scope>NUCLEOTIDE SEQUENCE [LARGE SCALE GENOMIC DNA]</scope>
    <source>
        <strain evidence="11">ATCC BAA 1058 / DSM 17464 / G20</strain>
    </source>
</reference>
<feature type="domain" description="Methyl-accepting transducer" evidence="7">
    <location>
        <begin position="450"/>
        <end position="665"/>
    </location>
</feature>
<feature type="coiled-coil region" evidence="5">
    <location>
        <begin position="636"/>
        <end position="663"/>
    </location>
</feature>
<evidence type="ECO:0000313" key="10">
    <source>
        <dbReference type="EMBL" id="ABB38424.1"/>
    </source>
</evidence>
<evidence type="ECO:0000256" key="5">
    <source>
        <dbReference type="SAM" id="Coils"/>
    </source>
</evidence>
<dbReference type="GO" id="GO:0005886">
    <property type="term" value="C:plasma membrane"/>
    <property type="evidence" value="ECO:0007669"/>
    <property type="project" value="TreeGrafter"/>
</dbReference>
<dbReference type="GO" id="GO:0004888">
    <property type="term" value="F:transmembrane signaling receptor activity"/>
    <property type="evidence" value="ECO:0007669"/>
    <property type="project" value="InterPro"/>
</dbReference>
<evidence type="ECO:0000256" key="4">
    <source>
        <dbReference type="PROSITE-ProRule" id="PRU00284"/>
    </source>
</evidence>
<dbReference type="Pfam" id="PF00015">
    <property type="entry name" value="MCPsignal"/>
    <property type="match status" value="1"/>
</dbReference>
<evidence type="ECO:0000256" key="3">
    <source>
        <dbReference type="ARBA" id="ARBA00029447"/>
    </source>
</evidence>
<dbReference type="SUPFAM" id="SSF58104">
    <property type="entry name" value="Methyl-accepting chemotaxis protein (MCP) signaling domain"/>
    <property type="match status" value="1"/>
</dbReference>
<dbReference type="SMART" id="SM01358">
    <property type="entry name" value="HBM"/>
    <property type="match status" value="1"/>
</dbReference>
<organism evidence="10 11">
    <name type="scientific">Oleidesulfovibrio alaskensis (strain ATCC BAA-1058 / DSM 17464 / G20)</name>
    <name type="common">Desulfovibrio alaskensis</name>
    <dbReference type="NCBI Taxonomy" id="207559"/>
    <lineage>
        <taxon>Bacteria</taxon>
        <taxon>Pseudomonadati</taxon>
        <taxon>Thermodesulfobacteriota</taxon>
        <taxon>Desulfovibrionia</taxon>
        <taxon>Desulfovibrionales</taxon>
        <taxon>Desulfovibrionaceae</taxon>
        <taxon>Oleidesulfovibrio</taxon>
    </lineage>
</organism>
<gene>
    <name evidence="10" type="ordered locus">Dde_1627</name>
</gene>
<evidence type="ECO:0000256" key="2">
    <source>
        <dbReference type="ARBA" id="ARBA00022500"/>
    </source>
</evidence>
<dbReference type="EMBL" id="CP000112">
    <property type="protein sequence ID" value="ABB38424.1"/>
    <property type="molecule type" value="Genomic_DNA"/>
</dbReference>
<dbReference type="PANTHER" id="PTHR43531:SF11">
    <property type="entry name" value="METHYL-ACCEPTING CHEMOTAXIS PROTEIN 3"/>
    <property type="match status" value="1"/>
</dbReference>
<dbReference type="PRINTS" id="PR00260">
    <property type="entry name" value="CHEMTRNSDUCR"/>
</dbReference>
<evidence type="ECO:0000313" key="11">
    <source>
        <dbReference type="Proteomes" id="UP000002710"/>
    </source>
</evidence>
<keyword evidence="4" id="KW-0807">Transducer</keyword>
<dbReference type="KEGG" id="dde:Dde_1627"/>
<protein>
    <submittedName>
        <fullName evidence="10">Methyl-accepting chemotaxis sensory transducer</fullName>
    </submittedName>
</protein>
<keyword evidence="6" id="KW-1133">Transmembrane helix</keyword>
<dbReference type="GO" id="GO:0006935">
    <property type="term" value="P:chemotaxis"/>
    <property type="evidence" value="ECO:0007669"/>
    <property type="project" value="UniProtKB-KW"/>
</dbReference>
<keyword evidence="2" id="KW-0145">Chemotaxis</keyword>
<dbReference type="PROSITE" id="PS50885">
    <property type="entry name" value="HAMP"/>
    <property type="match status" value="1"/>
</dbReference>
<dbReference type="InterPro" id="IPR032255">
    <property type="entry name" value="HBM"/>
</dbReference>
<dbReference type="Gene3D" id="6.10.340.10">
    <property type="match status" value="1"/>
</dbReference>
<dbReference type="eggNOG" id="COG0840">
    <property type="taxonomic scope" value="Bacteria"/>
</dbReference>
<dbReference type="AlphaFoldDB" id="Q311H2"/>
<evidence type="ECO:0000256" key="6">
    <source>
        <dbReference type="SAM" id="Phobius"/>
    </source>
</evidence>
<comment type="similarity">
    <text evidence="3">Belongs to the methyl-accepting chemotaxis (MCP) protein family.</text>
</comment>
<dbReference type="InterPro" id="IPR051310">
    <property type="entry name" value="MCP_chemotaxis"/>
</dbReference>
<dbReference type="STRING" id="207559.Dde_1627"/>
<dbReference type="Pfam" id="PF00672">
    <property type="entry name" value="HAMP"/>
    <property type="match status" value="1"/>
</dbReference>
<proteinExistence type="inferred from homology"/>
<dbReference type="InterPro" id="IPR004090">
    <property type="entry name" value="Chemotax_Me-accpt_rcpt"/>
</dbReference>
<comment type="subcellular location">
    <subcellularLocation>
        <location evidence="1">Membrane</location>
    </subcellularLocation>
</comment>
<evidence type="ECO:0000259" key="7">
    <source>
        <dbReference type="PROSITE" id="PS50111"/>
    </source>
</evidence>
<feature type="domain" description="HAMP" evidence="8">
    <location>
        <begin position="315"/>
        <end position="367"/>
    </location>
</feature>
<evidence type="ECO:0000256" key="1">
    <source>
        <dbReference type="ARBA" id="ARBA00004370"/>
    </source>
</evidence>
<dbReference type="PROSITE" id="PS50111">
    <property type="entry name" value="CHEMOTAXIS_TRANSDUC_2"/>
    <property type="match status" value="1"/>
</dbReference>
<dbReference type="FunFam" id="1.10.287.950:FF:000001">
    <property type="entry name" value="Methyl-accepting chemotaxis sensory transducer"/>
    <property type="match status" value="1"/>
</dbReference>
<dbReference type="Proteomes" id="UP000002710">
    <property type="component" value="Chromosome"/>
</dbReference>